<accession>A0A059T5Y3</accession>
<evidence type="ECO:0000313" key="2">
    <source>
        <dbReference type="Proteomes" id="UP000026996"/>
    </source>
</evidence>
<dbReference type="Proteomes" id="UP000026996">
    <property type="component" value="Segment"/>
</dbReference>
<dbReference type="RefSeq" id="YP_009042823.1">
    <property type="nucleotide sequence ID" value="NC_024359.1"/>
</dbReference>
<sequence length="34" mass="3970">MDRDKDNVLEFRDCRGSFRGRPRICRLCGGCHIS</sequence>
<dbReference type="EMBL" id="KJ094033">
    <property type="protein sequence ID" value="AHL19688.1"/>
    <property type="molecule type" value="Genomic_DNA"/>
</dbReference>
<dbReference type="KEGG" id="vg:19685579"/>
<dbReference type="GeneID" id="19685579"/>
<gene>
    <name evidence="1" type="ORF">LP048_015</name>
</gene>
<keyword evidence="2" id="KW-1185">Reference proteome</keyword>
<protein>
    <submittedName>
        <fullName evidence="1">YopX-like protein</fullName>
    </submittedName>
</protein>
<reference evidence="1 2" key="1">
    <citation type="journal article" date="2014" name="Appl. Environ. Microbiol.">
        <title>Comparative genomic and morphological analysis of Listeria phages isolated from farm environments.</title>
        <authorList>
            <person name="Denes T."/>
            <person name="Vongkamjan K."/>
            <person name="Ackermann H.W."/>
            <person name="Moreno Switt A.I."/>
            <person name="Wiedmann M."/>
            <person name="den Bakker H.C."/>
        </authorList>
    </citation>
    <scope>NUCLEOTIDE SEQUENCE [LARGE SCALE GENOMIC DNA]</scope>
</reference>
<proteinExistence type="predicted"/>
<organism evidence="1 2">
    <name type="scientific">Listeria phage LP-048</name>
    <dbReference type="NCBI Taxonomy" id="1173764"/>
    <lineage>
        <taxon>Viruses</taxon>
        <taxon>Duplodnaviria</taxon>
        <taxon>Heunggongvirae</taxon>
        <taxon>Uroviricota</taxon>
        <taxon>Caudoviricetes</taxon>
        <taxon>Herelleviridae</taxon>
        <taxon>Jasinskavirinae</taxon>
        <taxon>Pecentumvirus</taxon>
        <taxon>Pecentumvirus LP048</taxon>
    </lineage>
</organism>
<name>A0A059T5Y3_9CAUD</name>
<evidence type="ECO:0000313" key="1">
    <source>
        <dbReference type="EMBL" id="AHL19688.1"/>
    </source>
</evidence>